<keyword evidence="3" id="KW-0274">FAD</keyword>
<dbReference type="Gene3D" id="3.30.390.30">
    <property type="match status" value="1"/>
</dbReference>
<dbReference type="PATRIC" id="fig|55802.8.peg.399"/>
<protein>
    <submittedName>
        <fullName evidence="6">NADH oxidase /nitrite reductase</fullName>
        <ecNumber evidence="6">1.18.1.3</ecNumber>
    </submittedName>
</protein>
<evidence type="ECO:0000256" key="1">
    <source>
        <dbReference type="ARBA" id="ARBA00001974"/>
    </source>
</evidence>
<dbReference type="InterPro" id="IPR016156">
    <property type="entry name" value="FAD/NAD-linked_Rdtase_dimer_sf"/>
</dbReference>
<dbReference type="SUPFAM" id="SSF51905">
    <property type="entry name" value="FAD/NAD(P)-binding domain"/>
    <property type="match status" value="2"/>
</dbReference>
<dbReference type="PANTHER" id="PTHR43429">
    <property type="entry name" value="PYRIDINE NUCLEOTIDE-DISULFIDE OXIDOREDUCTASE DOMAIN-CONTAINING"/>
    <property type="match status" value="1"/>
</dbReference>
<proteinExistence type="predicted"/>
<dbReference type="Pfam" id="PF07992">
    <property type="entry name" value="Pyr_redox_2"/>
    <property type="match status" value="1"/>
</dbReference>
<dbReference type="GO" id="GO:0008860">
    <property type="term" value="F:ferredoxin-NAD+ reductase activity"/>
    <property type="evidence" value="ECO:0007669"/>
    <property type="project" value="UniProtKB-EC"/>
</dbReference>
<dbReference type="EC" id="1.18.1.3" evidence="6"/>
<dbReference type="InterPro" id="IPR050260">
    <property type="entry name" value="FAD-bd_OxRdtase"/>
</dbReference>
<dbReference type="PRINTS" id="PR00368">
    <property type="entry name" value="FADPNR"/>
</dbReference>
<keyword evidence="6" id="KW-0560">Oxidoreductase</keyword>
<organism evidence="6 7">
    <name type="scientific">Thermococcus barophilus</name>
    <dbReference type="NCBI Taxonomy" id="55802"/>
    <lineage>
        <taxon>Archaea</taxon>
        <taxon>Methanobacteriati</taxon>
        <taxon>Methanobacteriota</taxon>
        <taxon>Thermococci</taxon>
        <taxon>Thermococcales</taxon>
        <taxon>Thermococcaceae</taxon>
        <taxon>Thermococcus</taxon>
    </lineage>
</organism>
<feature type="domain" description="NAD(P)H:rubredoxin oxidoreductase C-terminal" evidence="5">
    <location>
        <begin position="298"/>
        <end position="348"/>
    </location>
</feature>
<dbReference type="PANTHER" id="PTHR43429:SF3">
    <property type="entry name" value="NITRITE REDUCTASE [NAD(P)H]"/>
    <property type="match status" value="1"/>
</dbReference>
<dbReference type="SUPFAM" id="SSF55424">
    <property type="entry name" value="FAD/NAD-linked reductases, dimerisation (C-terminal) domain"/>
    <property type="match status" value="1"/>
</dbReference>
<dbReference type="Pfam" id="PF22353">
    <property type="entry name" value="PF1197-like_C"/>
    <property type="match status" value="1"/>
</dbReference>
<evidence type="ECO:0000256" key="3">
    <source>
        <dbReference type="ARBA" id="ARBA00022827"/>
    </source>
</evidence>
<dbReference type="EMBL" id="CP013050">
    <property type="protein sequence ID" value="ALM74378.1"/>
    <property type="molecule type" value="Genomic_DNA"/>
</dbReference>
<sequence>MKLLIVGNGIAGVTLAKELSNDFDITIIDRENIPYYSKPMLSHYIAGFVDEKSLFPYSFDWYEKKSIELKLGADAKVIDRTRKRVITSEGELDYDILVLATGARAREPMVEGREHLNVLRTLEDARAIKEILEREGDAVILGGGFIALELAGNLAKAGYDVKLIHRRNTLLGLDEELSRILKKRLEDVGVEFYLNTNLVKADERGILTDRGYVEGKLKVCAFGIIPNREIAVRSGIHAGRGILIDDRFRTSAKDIYAIGDCAEYNGIICGTARASMEHAKVLANLLRGRDDKYDFEFRSSIFKLAGFSVAIIGKIGGYGRWIDENIKLFIDHREKIIGAVVLDDLRSATKLEKLIKSGCFVDNNK</sequence>
<dbReference type="RefSeq" id="WP_056933287.1">
    <property type="nucleotide sequence ID" value="NZ_CP013050.1"/>
</dbReference>
<dbReference type="Proteomes" id="UP000066042">
    <property type="component" value="Chromosome"/>
</dbReference>
<name>A0A0S1X991_THEBA</name>
<evidence type="ECO:0000256" key="2">
    <source>
        <dbReference type="ARBA" id="ARBA00022630"/>
    </source>
</evidence>
<accession>A0A0S1X991</accession>
<dbReference type="AlphaFoldDB" id="A0A0S1X991"/>
<reference evidence="6 7" key="1">
    <citation type="journal article" date="2016" name="Genome Announc.">
        <title>Complete genome sequence of the hyperthermophilic and piezophilic archaeon Thermococcus barophilus Ch5, capable of growth at the expense of hydrogenogenesis from carbon monoxide and formate.</title>
        <authorList>
            <person name="Oger P."/>
            <person name="Sokolova T.G."/>
            <person name="Kozhevnikova D.A."/>
            <person name="Taranov E.A."/>
            <person name="Vannier P."/>
            <person name="Lee H.S."/>
            <person name="Kwon K.K."/>
            <person name="Kang S.G."/>
            <person name="Lee J.H."/>
            <person name="Bonch-Osmolovskaya E.A."/>
            <person name="Lebedinsky A.V."/>
        </authorList>
    </citation>
    <scope>NUCLEOTIDE SEQUENCE [LARGE SCALE GENOMIC DNA]</scope>
    <source>
        <strain evidence="7">Ch5</strain>
    </source>
</reference>
<gene>
    <name evidence="6" type="ORF">TBCH5v1_0406</name>
</gene>
<evidence type="ECO:0000313" key="7">
    <source>
        <dbReference type="Proteomes" id="UP000066042"/>
    </source>
</evidence>
<dbReference type="STRING" id="55802.TBCH5v1_0406"/>
<evidence type="ECO:0000259" key="5">
    <source>
        <dbReference type="Pfam" id="PF22353"/>
    </source>
</evidence>
<dbReference type="InterPro" id="IPR023753">
    <property type="entry name" value="FAD/NAD-binding_dom"/>
</dbReference>
<dbReference type="InterPro" id="IPR036188">
    <property type="entry name" value="FAD/NAD-bd_sf"/>
</dbReference>
<evidence type="ECO:0000259" key="4">
    <source>
        <dbReference type="Pfam" id="PF07992"/>
    </source>
</evidence>
<comment type="cofactor">
    <cofactor evidence="1">
        <name>FAD</name>
        <dbReference type="ChEBI" id="CHEBI:57692"/>
    </cofactor>
</comment>
<evidence type="ECO:0000313" key="6">
    <source>
        <dbReference type="EMBL" id="ALM74378.1"/>
    </source>
</evidence>
<feature type="domain" description="FAD/NAD(P)-binding" evidence="4">
    <location>
        <begin position="1"/>
        <end position="268"/>
    </location>
</feature>
<dbReference type="GeneID" id="26135694"/>
<dbReference type="InterPro" id="IPR054748">
    <property type="entry name" value="NROR-like_C"/>
</dbReference>
<keyword evidence="2" id="KW-0285">Flavoprotein</keyword>
<dbReference type="PRINTS" id="PR00469">
    <property type="entry name" value="PNDRDTASEII"/>
</dbReference>
<dbReference type="Gene3D" id="3.50.50.60">
    <property type="entry name" value="FAD/NAD(P)-binding domain"/>
    <property type="match status" value="2"/>
</dbReference>